<dbReference type="AlphaFoldDB" id="A0A6A6WR40"/>
<evidence type="ECO:0000259" key="3">
    <source>
        <dbReference type="Pfam" id="PF20237"/>
    </source>
</evidence>
<evidence type="ECO:0000256" key="1">
    <source>
        <dbReference type="SAM" id="MobiDB-lite"/>
    </source>
</evidence>
<dbReference type="Pfam" id="PF20237">
    <property type="entry name" value="DUF6594"/>
    <property type="match status" value="1"/>
</dbReference>
<feature type="compositionally biased region" description="Polar residues" evidence="1">
    <location>
        <begin position="27"/>
        <end position="47"/>
    </location>
</feature>
<name>A0A6A6WR40_9PLEO</name>
<keyword evidence="2" id="KW-0812">Transmembrane</keyword>
<feature type="transmembrane region" description="Helical" evidence="2">
    <location>
        <begin position="396"/>
        <end position="418"/>
    </location>
</feature>
<dbReference type="InterPro" id="IPR046529">
    <property type="entry name" value="DUF6594"/>
</dbReference>
<feature type="compositionally biased region" description="Polar residues" evidence="1">
    <location>
        <begin position="1"/>
        <end position="19"/>
    </location>
</feature>
<proteinExistence type="predicted"/>
<keyword evidence="2" id="KW-0472">Membrane</keyword>
<feature type="transmembrane region" description="Helical" evidence="2">
    <location>
        <begin position="335"/>
        <end position="356"/>
    </location>
</feature>
<keyword evidence="5" id="KW-1185">Reference proteome</keyword>
<sequence length="425" mass="47378">MQGWSPSAASCESTFSASPTACDPDSTESTPNAGFSDPASENTSVNDRISHDSFPSPRKWDENTVPGWPQLAVLMAKTPDFAAFPRFRDLNIKSLLYYQVQLNLLRTQLLEKEGEDAASDPNGERSGFAERVDYMVEASGEDSEQFKIVERMRKVLKEYNKALLQYSQISALPEPDPYNMLNLRKWMRHEDGGNYLIRGDGEEAWGDYAKSSDVDASSLWSQFWTVIKRLVWLKSPAEDDLDLVVTRPRSKIDGLTKWAIWYLIPFFESVSERRKEKRKPDVEKDAKPNPKSRFWARGRISKVRKRAKGSGAPRLNLARGQVKKSKTVETWSETAVLRMTSGVSTVVACLLPVVAITVLSQLHGTRDLLVCIAGFAVIFAVGLIFLTHGTTTRVEIFTATAAFSAVLVVFISTPVINLPPGTPPP</sequence>
<evidence type="ECO:0000313" key="4">
    <source>
        <dbReference type="EMBL" id="KAF2786556.1"/>
    </source>
</evidence>
<feature type="region of interest" description="Disordered" evidence="1">
    <location>
        <begin position="1"/>
        <end position="62"/>
    </location>
</feature>
<feature type="transmembrane region" description="Helical" evidence="2">
    <location>
        <begin position="368"/>
        <end position="390"/>
    </location>
</feature>
<evidence type="ECO:0000256" key="2">
    <source>
        <dbReference type="SAM" id="Phobius"/>
    </source>
</evidence>
<keyword evidence="2" id="KW-1133">Transmembrane helix</keyword>
<evidence type="ECO:0000313" key="5">
    <source>
        <dbReference type="Proteomes" id="UP000799757"/>
    </source>
</evidence>
<feature type="domain" description="DUF6594" evidence="3">
    <location>
        <begin position="68"/>
        <end position="408"/>
    </location>
</feature>
<dbReference type="EMBL" id="MU002443">
    <property type="protein sequence ID" value="KAF2786556.1"/>
    <property type="molecule type" value="Genomic_DNA"/>
</dbReference>
<protein>
    <recommendedName>
        <fullName evidence="3">DUF6594 domain-containing protein</fullName>
    </recommendedName>
</protein>
<dbReference type="Proteomes" id="UP000799757">
    <property type="component" value="Unassembled WGS sequence"/>
</dbReference>
<dbReference type="PANTHER" id="PTHR34502:SF5">
    <property type="entry name" value="DUF6594 DOMAIN-CONTAINING PROTEIN"/>
    <property type="match status" value="1"/>
</dbReference>
<reference evidence="4" key="1">
    <citation type="journal article" date="2020" name="Stud. Mycol.">
        <title>101 Dothideomycetes genomes: a test case for predicting lifestyles and emergence of pathogens.</title>
        <authorList>
            <person name="Haridas S."/>
            <person name="Albert R."/>
            <person name="Binder M."/>
            <person name="Bloem J."/>
            <person name="Labutti K."/>
            <person name="Salamov A."/>
            <person name="Andreopoulos B."/>
            <person name="Baker S."/>
            <person name="Barry K."/>
            <person name="Bills G."/>
            <person name="Bluhm B."/>
            <person name="Cannon C."/>
            <person name="Castanera R."/>
            <person name="Culley D."/>
            <person name="Daum C."/>
            <person name="Ezra D."/>
            <person name="Gonzalez J."/>
            <person name="Henrissat B."/>
            <person name="Kuo A."/>
            <person name="Liang C."/>
            <person name="Lipzen A."/>
            <person name="Lutzoni F."/>
            <person name="Magnuson J."/>
            <person name="Mondo S."/>
            <person name="Nolan M."/>
            <person name="Ohm R."/>
            <person name="Pangilinan J."/>
            <person name="Park H.-J."/>
            <person name="Ramirez L."/>
            <person name="Alfaro M."/>
            <person name="Sun H."/>
            <person name="Tritt A."/>
            <person name="Yoshinaga Y."/>
            <person name="Zwiers L.-H."/>
            <person name="Turgeon B."/>
            <person name="Goodwin S."/>
            <person name="Spatafora J."/>
            <person name="Crous P."/>
            <person name="Grigoriev I."/>
        </authorList>
    </citation>
    <scope>NUCLEOTIDE SEQUENCE</scope>
    <source>
        <strain evidence="4">CBS 109.77</strain>
    </source>
</reference>
<organism evidence="4 5">
    <name type="scientific">Melanomma pulvis-pyrius CBS 109.77</name>
    <dbReference type="NCBI Taxonomy" id="1314802"/>
    <lineage>
        <taxon>Eukaryota</taxon>
        <taxon>Fungi</taxon>
        <taxon>Dikarya</taxon>
        <taxon>Ascomycota</taxon>
        <taxon>Pezizomycotina</taxon>
        <taxon>Dothideomycetes</taxon>
        <taxon>Pleosporomycetidae</taxon>
        <taxon>Pleosporales</taxon>
        <taxon>Melanommataceae</taxon>
        <taxon>Melanomma</taxon>
    </lineage>
</organism>
<gene>
    <name evidence="4" type="ORF">K505DRAFT_259640</name>
</gene>
<dbReference type="OrthoDB" id="5342093at2759"/>
<dbReference type="PANTHER" id="PTHR34502">
    <property type="entry name" value="DUF6594 DOMAIN-CONTAINING PROTEIN-RELATED"/>
    <property type="match status" value="1"/>
</dbReference>
<accession>A0A6A6WR40</accession>